<keyword evidence="1" id="KW-0560">Oxidoreductase</keyword>
<dbReference type="InterPro" id="IPR036291">
    <property type="entry name" value="NAD(P)-bd_dom_sf"/>
</dbReference>
<sequence length="312" mass="33138">METLAVVLEAPETLSLKRLELKDAGHDDVIVDVDFSGISTGTERLLWSGRMPPFPGMGYPLVPGYESVGRVVDAGPDARDRIGQTVFIPGSTGFIGARGLFGGAARRLIAPSARVIPIEEKLASRGVLIALAATARHAIADGALPPELIIGHGVLGRLLARIIVAEGFPAPVVWETNPARRAGATGYGVCDPSDDDRKDYRVILDASGAGSLIDQWIGRLARGGEIVLAGFYDQPISFAFPPAFMREARIRIAAEWTPADLAATLDLIGDGRLNLDDLITHEVEAQGAASAYRTAFSDAACLKMILDWRGCA</sequence>
<dbReference type="AlphaFoldDB" id="A0A2P2E756"/>
<evidence type="ECO:0000313" key="4">
    <source>
        <dbReference type="Proteomes" id="UP000245086"/>
    </source>
</evidence>
<dbReference type="Gene3D" id="3.90.180.10">
    <property type="entry name" value="Medium-chain alcohol dehydrogenases, catalytic domain"/>
    <property type="match status" value="2"/>
</dbReference>
<dbReference type="Gene3D" id="3.40.50.720">
    <property type="entry name" value="NAD(P)-binding Rossmann-like Domain"/>
    <property type="match status" value="1"/>
</dbReference>
<evidence type="ECO:0000313" key="3">
    <source>
        <dbReference type="EMBL" id="GBF56897.1"/>
    </source>
</evidence>
<dbReference type="InterPro" id="IPR005903">
    <property type="entry name" value="BchC"/>
</dbReference>
<dbReference type="SUPFAM" id="SSF51735">
    <property type="entry name" value="NAD(P)-binding Rossmann-fold domains"/>
    <property type="match status" value="1"/>
</dbReference>
<dbReference type="PANTHER" id="PTHR43189">
    <property type="entry name" value="ZINC-TYPE ALCOHOL DEHYDROGENASE-LIKE PROTEIN C1198.01-RELATED"/>
    <property type="match status" value="1"/>
</dbReference>
<dbReference type="CDD" id="cd08255">
    <property type="entry name" value="2-desacetyl-2-hydroxyethyl_bacteriochlorophyllide_like"/>
    <property type="match status" value="1"/>
</dbReference>
<dbReference type="SUPFAM" id="SSF50129">
    <property type="entry name" value="GroES-like"/>
    <property type="match status" value="1"/>
</dbReference>
<dbReference type="NCBIfam" id="TIGR01202">
    <property type="entry name" value="bchC"/>
    <property type="match status" value="1"/>
</dbReference>
<dbReference type="EMBL" id="BFBR01000001">
    <property type="protein sequence ID" value="GBF56897.1"/>
    <property type="molecule type" value="Genomic_DNA"/>
</dbReference>
<dbReference type="PANTHER" id="PTHR43189:SF1">
    <property type="entry name" value="ZINC-TYPE ALCOHOL DEHYDROGENASE-LIKE PROTEIN C1198.01"/>
    <property type="match status" value="1"/>
</dbReference>
<feature type="domain" description="Alcohol dehydrogenase-like N-terminal" evidence="2">
    <location>
        <begin position="26"/>
        <end position="119"/>
    </location>
</feature>
<dbReference type="Pfam" id="PF08240">
    <property type="entry name" value="ADH_N"/>
    <property type="match status" value="1"/>
</dbReference>
<protein>
    <submittedName>
        <fullName evidence="3">L-galactonate-5-dehydrogenase</fullName>
    </submittedName>
</protein>
<organism evidence="3 4">
    <name type="scientific">Candidatus Phycosocius bacilliformis</name>
    <dbReference type="NCBI Taxonomy" id="1445552"/>
    <lineage>
        <taxon>Bacteria</taxon>
        <taxon>Pseudomonadati</taxon>
        <taxon>Pseudomonadota</taxon>
        <taxon>Alphaproteobacteria</taxon>
        <taxon>Caulobacterales</taxon>
        <taxon>Caulobacterales incertae sedis</taxon>
        <taxon>Candidatus Phycosocius</taxon>
    </lineage>
</organism>
<name>A0A2P2E756_9PROT</name>
<evidence type="ECO:0000256" key="1">
    <source>
        <dbReference type="ARBA" id="ARBA00023002"/>
    </source>
</evidence>
<keyword evidence="4" id="KW-1185">Reference proteome</keyword>
<reference evidence="3 4" key="1">
    <citation type="journal article" date="2018" name="Genome Announc.">
        <title>Draft Genome Sequence of "Candidatus Phycosocius bacilliformis," an Alphaproteobacterial Ectosymbiont of the Hydrocarbon-Producing Green Alga Botryococcus braunii.</title>
        <authorList>
            <person name="Tanabe Y."/>
            <person name="Yamaguchi H."/>
            <person name="Watanabe M.M."/>
        </authorList>
    </citation>
    <scope>NUCLEOTIDE SEQUENCE [LARGE SCALE GENOMIC DNA]</scope>
    <source>
        <strain evidence="3 4">BOTRYCO-2</strain>
    </source>
</reference>
<gene>
    <name evidence="3" type="primary">lgoD</name>
    <name evidence="3" type="ORF">PbB2_00554</name>
</gene>
<dbReference type="GO" id="GO:0036354">
    <property type="term" value="F:bacteriochlorophyllide-a dehydrogenase activity"/>
    <property type="evidence" value="ECO:0007669"/>
    <property type="project" value="InterPro"/>
</dbReference>
<comment type="caution">
    <text evidence="3">The sequence shown here is derived from an EMBL/GenBank/DDBJ whole genome shotgun (WGS) entry which is preliminary data.</text>
</comment>
<dbReference type="Proteomes" id="UP000245086">
    <property type="component" value="Unassembled WGS sequence"/>
</dbReference>
<accession>A0A2P2E756</accession>
<evidence type="ECO:0000259" key="2">
    <source>
        <dbReference type="Pfam" id="PF08240"/>
    </source>
</evidence>
<dbReference type="RefSeq" id="WP_108983738.1">
    <property type="nucleotide sequence ID" value="NZ_BFBR01000001.1"/>
</dbReference>
<dbReference type="InterPro" id="IPR011032">
    <property type="entry name" value="GroES-like_sf"/>
</dbReference>
<dbReference type="InterPro" id="IPR013154">
    <property type="entry name" value="ADH-like_N"/>
</dbReference>
<dbReference type="OrthoDB" id="9806940at2"/>
<proteinExistence type="predicted"/>